<keyword evidence="6" id="KW-0539">Nucleus</keyword>
<organism evidence="8 9">
    <name type="scientific">Fusarium solani</name>
    <name type="common">Filamentous fungus</name>
    <dbReference type="NCBI Taxonomy" id="169388"/>
    <lineage>
        <taxon>Eukaryota</taxon>
        <taxon>Fungi</taxon>
        <taxon>Dikarya</taxon>
        <taxon>Ascomycota</taxon>
        <taxon>Pezizomycotina</taxon>
        <taxon>Sordariomycetes</taxon>
        <taxon>Hypocreomycetidae</taxon>
        <taxon>Hypocreales</taxon>
        <taxon>Nectriaceae</taxon>
        <taxon>Fusarium</taxon>
        <taxon>Fusarium solani species complex</taxon>
    </lineage>
</organism>
<dbReference type="GO" id="GO:0008270">
    <property type="term" value="F:zinc ion binding"/>
    <property type="evidence" value="ECO:0007669"/>
    <property type="project" value="InterPro"/>
</dbReference>
<dbReference type="PROSITE" id="PS00463">
    <property type="entry name" value="ZN2_CY6_FUNGAL_1"/>
    <property type="match status" value="2"/>
</dbReference>
<dbReference type="GO" id="GO:0000981">
    <property type="term" value="F:DNA-binding transcription factor activity, RNA polymerase II-specific"/>
    <property type="evidence" value="ECO:0007669"/>
    <property type="project" value="InterPro"/>
</dbReference>
<dbReference type="GO" id="GO:0003677">
    <property type="term" value="F:DNA binding"/>
    <property type="evidence" value="ECO:0007669"/>
    <property type="project" value="UniProtKB-KW"/>
</dbReference>
<gene>
    <name evidence="8" type="ORF">B0J15DRAFT_303594</name>
</gene>
<dbReference type="Pfam" id="PF00172">
    <property type="entry name" value="Zn_clus"/>
    <property type="match status" value="1"/>
</dbReference>
<dbReference type="EMBL" id="JAGTJS010000009">
    <property type="protein sequence ID" value="KAH7258784.1"/>
    <property type="molecule type" value="Genomic_DNA"/>
</dbReference>
<reference evidence="8" key="1">
    <citation type="journal article" date="2021" name="Nat. Commun.">
        <title>Genetic determinants of endophytism in the Arabidopsis root mycobiome.</title>
        <authorList>
            <person name="Mesny F."/>
            <person name="Miyauchi S."/>
            <person name="Thiergart T."/>
            <person name="Pickel B."/>
            <person name="Atanasova L."/>
            <person name="Karlsson M."/>
            <person name="Huettel B."/>
            <person name="Barry K.W."/>
            <person name="Haridas S."/>
            <person name="Chen C."/>
            <person name="Bauer D."/>
            <person name="Andreopoulos W."/>
            <person name="Pangilinan J."/>
            <person name="LaButti K."/>
            <person name="Riley R."/>
            <person name="Lipzen A."/>
            <person name="Clum A."/>
            <person name="Drula E."/>
            <person name="Henrissat B."/>
            <person name="Kohler A."/>
            <person name="Grigoriev I.V."/>
            <person name="Martin F.M."/>
            <person name="Hacquard S."/>
        </authorList>
    </citation>
    <scope>NUCLEOTIDE SEQUENCE</scope>
    <source>
        <strain evidence="8">FSSC 5 MPI-SDFR-AT-0091</strain>
    </source>
</reference>
<keyword evidence="5" id="KW-0804">Transcription</keyword>
<dbReference type="PANTHER" id="PTHR36206:SF12">
    <property type="entry name" value="ASPERCRYPTIN BIOSYNTHESIS CLUSTER-SPECIFIC TRANSCRIPTION REGULATOR ATNN-RELATED"/>
    <property type="match status" value="1"/>
</dbReference>
<dbReference type="Proteomes" id="UP000736672">
    <property type="component" value="Unassembled WGS sequence"/>
</dbReference>
<comment type="caution">
    <text evidence="8">The sequence shown here is derived from an EMBL/GenBank/DDBJ whole genome shotgun (WGS) entry which is preliminary data.</text>
</comment>
<evidence type="ECO:0000256" key="2">
    <source>
        <dbReference type="ARBA" id="ARBA00022833"/>
    </source>
</evidence>
<dbReference type="PROSITE" id="PS50048">
    <property type="entry name" value="ZN2_CY6_FUNGAL_2"/>
    <property type="match status" value="2"/>
</dbReference>
<dbReference type="CDD" id="cd00067">
    <property type="entry name" value="GAL4"/>
    <property type="match status" value="1"/>
</dbReference>
<dbReference type="OrthoDB" id="1919336at2759"/>
<dbReference type="SUPFAM" id="SSF57701">
    <property type="entry name" value="Zn2/Cys6 DNA-binding domain"/>
    <property type="match status" value="2"/>
</dbReference>
<evidence type="ECO:0000256" key="6">
    <source>
        <dbReference type="ARBA" id="ARBA00023242"/>
    </source>
</evidence>
<sequence>MDTASSLNTSSPKPRSFIHRTRTGCRTCRHRKVKCDEKKPICTQCFKGSRTCDWSSTETQRQRTKRRPNATACEACRDKKLKCVGNVQDACERCNAMAIDCV</sequence>
<accession>A0A9P9HJJ3</accession>
<evidence type="ECO:0000313" key="9">
    <source>
        <dbReference type="Proteomes" id="UP000736672"/>
    </source>
</evidence>
<feature type="domain" description="Zn(2)-C6 fungal-type" evidence="7">
    <location>
        <begin position="72"/>
        <end position="102"/>
    </location>
</feature>
<dbReference type="AlphaFoldDB" id="A0A9P9HJJ3"/>
<evidence type="ECO:0000256" key="4">
    <source>
        <dbReference type="ARBA" id="ARBA00023125"/>
    </source>
</evidence>
<evidence type="ECO:0000256" key="1">
    <source>
        <dbReference type="ARBA" id="ARBA00022723"/>
    </source>
</evidence>
<keyword evidence="4" id="KW-0238">DNA-binding</keyword>
<name>A0A9P9HJJ3_FUSSL</name>
<dbReference type="SMART" id="SM00066">
    <property type="entry name" value="GAL4"/>
    <property type="match status" value="2"/>
</dbReference>
<dbReference type="InterPro" id="IPR052360">
    <property type="entry name" value="Transcr_Regulatory_Proteins"/>
</dbReference>
<dbReference type="PANTHER" id="PTHR36206">
    <property type="entry name" value="ASPERCRYPTIN BIOSYNTHESIS CLUSTER-SPECIFIC TRANSCRIPTION REGULATOR ATNN-RELATED"/>
    <property type="match status" value="1"/>
</dbReference>
<dbReference type="Gene3D" id="4.10.240.10">
    <property type="entry name" value="Zn(2)-C6 fungal-type DNA-binding domain"/>
    <property type="match status" value="2"/>
</dbReference>
<keyword evidence="2" id="KW-0862">Zinc</keyword>
<keyword evidence="9" id="KW-1185">Reference proteome</keyword>
<dbReference type="InterPro" id="IPR001138">
    <property type="entry name" value="Zn2Cys6_DnaBD"/>
</dbReference>
<protein>
    <recommendedName>
        <fullName evidence="7">Zn(2)-C6 fungal-type domain-containing protein</fullName>
    </recommendedName>
</protein>
<proteinExistence type="predicted"/>
<evidence type="ECO:0000256" key="3">
    <source>
        <dbReference type="ARBA" id="ARBA00023015"/>
    </source>
</evidence>
<keyword evidence="1" id="KW-0479">Metal-binding</keyword>
<feature type="domain" description="Zn(2)-C6 fungal-type" evidence="7">
    <location>
        <begin position="24"/>
        <end position="54"/>
    </location>
</feature>
<evidence type="ECO:0000313" key="8">
    <source>
        <dbReference type="EMBL" id="KAH7258784.1"/>
    </source>
</evidence>
<evidence type="ECO:0000256" key="5">
    <source>
        <dbReference type="ARBA" id="ARBA00023163"/>
    </source>
</evidence>
<dbReference type="InterPro" id="IPR036864">
    <property type="entry name" value="Zn2-C6_fun-type_DNA-bd_sf"/>
</dbReference>
<keyword evidence="3" id="KW-0805">Transcription regulation</keyword>
<evidence type="ECO:0000259" key="7">
    <source>
        <dbReference type="PROSITE" id="PS50048"/>
    </source>
</evidence>